<dbReference type="InterPro" id="IPR007627">
    <property type="entry name" value="RNA_pol_sigma70_r2"/>
</dbReference>
<keyword evidence="5" id="KW-0804">Transcription</keyword>
<gene>
    <name evidence="8" type="ORF">EZS27_032066</name>
</gene>
<dbReference type="InterPro" id="IPR013324">
    <property type="entry name" value="RNA_pol_sigma_r3/r4-like"/>
</dbReference>
<organism evidence="8">
    <name type="scientific">termite gut metagenome</name>
    <dbReference type="NCBI Taxonomy" id="433724"/>
    <lineage>
        <taxon>unclassified sequences</taxon>
        <taxon>metagenomes</taxon>
        <taxon>organismal metagenomes</taxon>
    </lineage>
</organism>
<evidence type="ECO:0000259" key="6">
    <source>
        <dbReference type="Pfam" id="PF04542"/>
    </source>
</evidence>
<proteinExistence type="inferred from homology"/>
<dbReference type="AlphaFoldDB" id="A0A5J4Q892"/>
<dbReference type="InterPro" id="IPR013249">
    <property type="entry name" value="RNA_pol_sigma70_r4_t2"/>
</dbReference>
<keyword evidence="2" id="KW-0805">Transcription regulation</keyword>
<dbReference type="SUPFAM" id="SSF88659">
    <property type="entry name" value="Sigma3 and sigma4 domains of RNA polymerase sigma factors"/>
    <property type="match status" value="1"/>
</dbReference>
<evidence type="ECO:0000256" key="1">
    <source>
        <dbReference type="ARBA" id="ARBA00010641"/>
    </source>
</evidence>
<name>A0A5J4Q892_9ZZZZ</name>
<dbReference type="NCBIfam" id="TIGR02937">
    <property type="entry name" value="sigma70-ECF"/>
    <property type="match status" value="1"/>
</dbReference>
<feature type="domain" description="RNA polymerase sigma-70 region 2" evidence="6">
    <location>
        <begin position="26"/>
        <end position="90"/>
    </location>
</feature>
<dbReference type="Gene3D" id="1.10.1740.10">
    <property type="match status" value="1"/>
</dbReference>
<evidence type="ECO:0000256" key="3">
    <source>
        <dbReference type="ARBA" id="ARBA00023082"/>
    </source>
</evidence>
<dbReference type="GO" id="GO:0006352">
    <property type="term" value="P:DNA-templated transcription initiation"/>
    <property type="evidence" value="ECO:0007669"/>
    <property type="project" value="InterPro"/>
</dbReference>
<dbReference type="GO" id="GO:0016987">
    <property type="term" value="F:sigma factor activity"/>
    <property type="evidence" value="ECO:0007669"/>
    <property type="project" value="UniProtKB-KW"/>
</dbReference>
<comment type="caution">
    <text evidence="8">The sequence shown here is derived from an EMBL/GenBank/DDBJ whole genome shotgun (WGS) entry which is preliminary data.</text>
</comment>
<dbReference type="Pfam" id="PF08281">
    <property type="entry name" value="Sigma70_r4_2"/>
    <property type="match status" value="1"/>
</dbReference>
<evidence type="ECO:0000313" key="8">
    <source>
        <dbReference type="EMBL" id="KAA6317847.1"/>
    </source>
</evidence>
<dbReference type="Pfam" id="PF04542">
    <property type="entry name" value="Sigma70_r2"/>
    <property type="match status" value="1"/>
</dbReference>
<dbReference type="InterPro" id="IPR000838">
    <property type="entry name" value="RNA_pol_sigma70_ECF_CS"/>
</dbReference>
<dbReference type="CDD" id="cd06171">
    <property type="entry name" value="Sigma70_r4"/>
    <property type="match status" value="1"/>
</dbReference>
<dbReference type="InterPro" id="IPR013325">
    <property type="entry name" value="RNA_pol_sigma_r2"/>
</dbReference>
<dbReference type="SUPFAM" id="SSF88946">
    <property type="entry name" value="Sigma2 domain of RNA polymerase sigma factors"/>
    <property type="match status" value="1"/>
</dbReference>
<reference evidence="8" key="1">
    <citation type="submission" date="2019-03" db="EMBL/GenBank/DDBJ databases">
        <title>Single cell metagenomics reveals metabolic interactions within the superorganism composed of flagellate Streblomastix strix and complex community of Bacteroidetes bacteria on its surface.</title>
        <authorList>
            <person name="Treitli S.C."/>
            <person name="Kolisko M."/>
            <person name="Husnik F."/>
            <person name="Keeling P."/>
            <person name="Hampl V."/>
        </authorList>
    </citation>
    <scope>NUCLEOTIDE SEQUENCE</scope>
    <source>
        <strain evidence="8">STM</strain>
    </source>
</reference>
<evidence type="ECO:0000256" key="5">
    <source>
        <dbReference type="ARBA" id="ARBA00023163"/>
    </source>
</evidence>
<dbReference type="GO" id="GO:0003677">
    <property type="term" value="F:DNA binding"/>
    <property type="evidence" value="ECO:0007669"/>
    <property type="project" value="UniProtKB-KW"/>
</dbReference>
<keyword evidence="3" id="KW-0731">Sigma factor</keyword>
<feature type="domain" description="RNA polymerase sigma factor 70 region 4 type 2" evidence="7">
    <location>
        <begin position="123"/>
        <end position="175"/>
    </location>
</feature>
<keyword evidence="4" id="KW-0238">DNA-binding</keyword>
<sequence>MNPQEETLYIQRILAGEIELFSLFLDRYSRSLYLFTLQIISSPLDAEELVQDVFMKAFRNLSGYRSECSFSTWLYRIAYNTAISAVRKKKQKFFYMEENISDNVPDDKSDELFYSTDNEEELEKLVRTLDLLEAEEKAVITLFYYEEKPITEIAEILKLSPANVKVKLHRIRKKLYILINNG</sequence>
<dbReference type="InterPro" id="IPR036388">
    <property type="entry name" value="WH-like_DNA-bd_sf"/>
</dbReference>
<evidence type="ECO:0000256" key="2">
    <source>
        <dbReference type="ARBA" id="ARBA00023015"/>
    </source>
</evidence>
<accession>A0A5J4Q892</accession>
<dbReference type="InterPro" id="IPR039425">
    <property type="entry name" value="RNA_pol_sigma-70-like"/>
</dbReference>
<protein>
    <submittedName>
        <fullName evidence="8">ECF RNA polymerase sigma factor SigW</fullName>
    </submittedName>
</protein>
<comment type="similarity">
    <text evidence="1">Belongs to the sigma-70 factor family. ECF subfamily.</text>
</comment>
<dbReference type="Gene3D" id="1.10.10.10">
    <property type="entry name" value="Winged helix-like DNA-binding domain superfamily/Winged helix DNA-binding domain"/>
    <property type="match status" value="1"/>
</dbReference>
<dbReference type="PANTHER" id="PTHR43133:SF45">
    <property type="entry name" value="RNA POLYMERASE ECF-TYPE SIGMA FACTOR"/>
    <property type="match status" value="1"/>
</dbReference>
<dbReference type="InterPro" id="IPR014284">
    <property type="entry name" value="RNA_pol_sigma-70_dom"/>
</dbReference>
<dbReference type="PANTHER" id="PTHR43133">
    <property type="entry name" value="RNA POLYMERASE ECF-TYPE SIGMA FACTO"/>
    <property type="match status" value="1"/>
</dbReference>
<dbReference type="PROSITE" id="PS01063">
    <property type="entry name" value="SIGMA70_ECF"/>
    <property type="match status" value="1"/>
</dbReference>
<evidence type="ECO:0000259" key="7">
    <source>
        <dbReference type="Pfam" id="PF08281"/>
    </source>
</evidence>
<evidence type="ECO:0000256" key="4">
    <source>
        <dbReference type="ARBA" id="ARBA00023125"/>
    </source>
</evidence>
<dbReference type="EMBL" id="SNRY01004386">
    <property type="protein sequence ID" value="KAA6317847.1"/>
    <property type="molecule type" value="Genomic_DNA"/>
</dbReference>